<keyword evidence="3 5" id="KW-0371">Homeobox</keyword>
<dbReference type="Pfam" id="PF00046">
    <property type="entry name" value="Homeodomain"/>
    <property type="match status" value="1"/>
</dbReference>
<evidence type="ECO:0000256" key="6">
    <source>
        <dbReference type="RuleBase" id="RU000682"/>
    </source>
</evidence>
<reference evidence="9" key="2">
    <citation type="submission" date="2025-08" db="UniProtKB">
        <authorList>
            <consortium name="Ensembl"/>
        </authorList>
    </citation>
    <scope>IDENTIFICATION</scope>
</reference>
<reference evidence="10" key="1">
    <citation type="submission" date="2011-03" db="EMBL/GenBank/DDBJ databases">
        <title>Version 3 of the genome sequence of Otolemur garnettii (Bushbaby).</title>
        <authorList>
            <consortium name="The Broad Institute Genome Sequencing Platform"/>
            <person name="Di Palma F."/>
            <person name="Johnson J."/>
            <person name="Lander E.S."/>
            <person name="Lindblad-Toh K."/>
            <person name="Jaffe D.B."/>
            <person name="Gnerre S."/>
            <person name="MacCallum I."/>
            <person name="Przybylski D."/>
            <person name="Ribeiro F.J."/>
            <person name="Burton J.N."/>
            <person name="Walker B.J."/>
            <person name="Sharpe T."/>
            <person name="Hall G."/>
        </authorList>
    </citation>
    <scope>NUCLEOTIDE SEQUENCE [LARGE SCALE GENOMIC DNA]</scope>
</reference>
<evidence type="ECO:0000256" key="1">
    <source>
        <dbReference type="ARBA" id="ARBA00004123"/>
    </source>
</evidence>
<dbReference type="FunCoup" id="H0Y2C9">
    <property type="interactions" value="55"/>
</dbReference>
<proteinExistence type="predicted"/>
<dbReference type="SUPFAM" id="SSF46689">
    <property type="entry name" value="Homeodomain-like"/>
    <property type="match status" value="1"/>
</dbReference>
<dbReference type="eggNOG" id="KOG2251">
    <property type="taxonomic scope" value="Eukaryota"/>
</dbReference>
<evidence type="ECO:0000256" key="4">
    <source>
        <dbReference type="ARBA" id="ARBA00023242"/>
    </source>
</evidence>
<evidence type="ECO:0000259" key="8">
    <source>
        <dbReference type="PROSITE" id="PS50071"/>
    </source>
</evidence>
<reference evidence="9" key="3">
    <citation type="submission" date="2025-09" db="UniProtKB">
        <authorList>
            <consortium name="Ensembl"/>
        </authorList>
    </citation>
    <scope>IDENTIFICATION</scope>
</reference>
<dbReference type="Ensembl" id="ENSOGAT00000031882.1">
    <property type="protein sequence ID" value="ENSOGAP00000022522.1"/>
    <property type="gene ID" value="ENSOGAG00000034150.1"/>
</dbReference>
<sequence>THPDCATIVNLAAKFCLEESVITTWFKNQRVRWRKEQREQLQPQPNGPAEETTSVKEEEETPVSKSVKDTHMTSPGTSDESYYDPQELSGMEKPGGAGALDSSGDSQPFDILEIALGDSNPPWASMPYEIDEFVKLYDLSGDEDPNMLDQYLFP</sequence>
<evidence type="ECO:0000256" key="7">
    <source>
        <dbReference type="SAM" id="MobiDB-lite"/>
    </source>
</evidence>
<dbReference type="OMA" id="ANDHEPP"/>
<comment type="subcellular location">
    <subcellularLocation>
        <location evidence="1 5 6">Nucleus</location>
    </subcellularLocation>
</comment>
<dbReference type="AlphaFoldDB" id="H0Y2C9"/>
<dbReference type="InterPro" id="IPR009057">
    <property type="entry name" value="Homeodomain-like_sf"/>
</dbReference>
<dbReference type="HOGENOM" id="CLU_124748_0_0_1"/>
<dbReference type="EMBL" id="AAQR03177368">
    <property type="status" value="NOT_ANNOTATED_CDS"/>
    <property type="molecule type" value="Genomic_DNA"/>
</dbReference>
<keyword evidence="4 5" id="KW-0539">Nucleus</keyword>
<dbReference type="GO" id="GO:0000981">
    <property type="term" value="F:DNA-binding transcription factor activity, RNA polymerase II-specific"/>
    <property type="evidence" value="ECO:0007669"/>
    <property type="project" value="TreeGrafter"/>
</dbReference>
<dbReference type="GO" id="GO:0005634">
    <property type="term" value="C:nucleus"/>
    <property type="evidence" value="ECO:0007669"/>
    <property type="project" value="UniProtKB-SubCell"/>
</dbReference>
<protein>
    <recommendedName>
        <fullName evidence="8">Homeobox domain-containing protein</fullName>
    </recommendedName>
</protein>
<dbReference type="InterPro" id="IPR001356">
    <property type="entry name" value="HD"/>
</dbReference>
<organism evidence="9 10">
    <name type="scientific">Otolemur garnettii</name>
    <name type="common">Small-eared galago</name>
    <name type="synonym">Garnett's greater bushbaby</name>
    <dbReference type="NCBI Taxonomy" id="30611"/>
    <lineage>
        <taxon>Eukaryota</taxon>
        <taxon>Metazoa</taxon>
        <taxon>Chordata</taxon>
        <taxon>Craniata</taxon>
        <taxon>Vertebrata</taxon>
        <taxon>Euteleostomi</taxon>
        <taxon>Mammalia</taxon>
        <taxon>Eutheria</taxon>
        <taxon>Euarchontoglires</taxon>
        <taxon>Primates</taxon>
        <taxon>Strepsirrhini</taxon>
        <taxon>Lorisiformes</taxon>
        <taxon>Galagidae</taxon>
        <taxon>Otolemur</taxon>
    </lineage>
</organism>
<evidence type="ECO:0000313" key="9">
    <source>
        <dbReference type="Ensembl" id="ENSOGAP00000022522.1"/>
    </source>
</evidence>
<feature type="DNA-binding region" description="Homeobox" evidence="5">
    <location>
        <begin position="3"/>
        <end position="37"/>
    </location>
</feature>
<evidence type="ECO:0000313" key="10">
    <source>
        <dbReference type="Proteomes" id="UP000005225"/>
    </source>
</evidence>
<name>H0Y2C9_OTOGA</name>
<feature type="region of interest" description="Disordered" evidence="7">
    <location>
        <begin position="32"/>
        <end position="107"/>
    </location>
</feature>
<feature type="domain" description="Homeobox" evidence="8">
    <location>
        <begin position="1"/>
        <end position="36"/>
    </location>
</feature>
<keyword evidence="2 5" id="KW-0238">DNA-binding</keyword>
<dbReference type="Gene3D" id="1.10.10.60">
    <property type="entry name" value="Homeodomain-like"/>
    <property type="match status" value="1"/>
</dbReference>
<dbReference type="GeneTree" id="ENSGT00950000183093"/>
<dbReference type="GO" id="GO:0000978">
    <property type="term" value="F:RNA polymerase II cis-regulatory region sequence-specific DNA binding"/>
    <property type="evidence" value="ECO:0007669"/>
    <property type="project" value="TreeGrafter"/>
</dbReference>
<evidence type="ECO:0000256" key="3">
    <source>
        <dbReference type="ARBA" id="ARBA00023155"/>
    </source>
</evidence>
<dbReference type="PANTHER" id="PTHR45793:SF18">
    <property type="entry name" value="PAIRED-LIKE HOMEODOMAIN TRANSCRIPTION FACTOR LEUTX"/>
    <property type="match status" value="1"/>
</dbReference>
<dbReference type="EMBL" id="AAQR03177369">
    <property type="status" value="NOT_ANNOTATED_CDS"/>
    <property type="molecule type" value="Genomic_DNA"/>
</dbReference>
<dbReference type="InParanoid" id="H0Y2C9"/>
<accession>H0Y2C9</accession>
<dbReference type="PANTHER" id="PTHR45793">
    <property type="entry name" value="HOMEOBOX PROTEIN"/>
    <property type="match status" value="1"/>
</dbReference>
<evidence type="ECO:0000256" key="2">
    <source>
        <dbReference type="ARBA" id="ARBA00023125"/>
    </source>
</evidence>
<dbReference type="CDD" id="cd00086">
    <property type="entry name" value="homeodomain"/>
    <property type="match status" value="1"/>
</dbReference>
<dbReference type="Proteomes" id="UP000005225">
    <property type="component" value="Unassembled WGS sequence"/>
</dbReference>
<dbReference type="PROSITE" id="PS50071">
    <property type="entry name" value="HOMEOBOX_2"/>
    <property type="match status" value="1"/>
</dbReference>
<keyword evidence="10" id="KW-1185">Reference proteome</keyword>
<evidence type="ECO:0000256" key="5">
    <source>
        <dbReference type="PROSITE-ProRule" id="PRU00108"/>
    </source>
</evidence>